<evidence type="ECO:0000256" key="1">
    <source>
        <dbReference type="SAM" id="Phobius"/>
    </source>
</evidence>
<keyword evidence="1" id="KW-0812">Transmembrane</keyword>
<feature type="transmembrane region" description="Helical" evidence="1">
    <location>
        <begin position="137"/>
        <end position="155"/>
    </location>
</feature>
<keyword evidence="1" id="KW-0472">Membrane</keyword>
<reference evidence="2 3" key="1">
    <citation type="submission" date="2016-07" db="EMBL/GenBank/DDBJ databases">
        <title>Pervasive Adenine N6-methylation of Active Genes in Fungi.</title>
        <authorList>
            <consortium name="DOE Joint Genome Institute"/>
            <person name="Mondo S.J."/>
            <person name="Dannebaum R.O."/>
            <person name="Kuo R.C."/>
            <person name="Labutti K."/>
            <person name="Haridas S."/>
            <person name="Kuo A."/>
            <person name="Salamov A."/>
            <person name="Ahrendt S.R."/>
            <person name="Lipzen A."/>
            <person name="Sullivan W."/>
            <person name="Andreopoulos W.B."/>
            <person name="Clum A."/>
            <person name="Lindquist E."/>
            <person name="Daum C."/>
            <person name="Ramamoorthy G.K."/>
            <person name="Gryganskyi A."/>
            <person name="Culley D."/>
            <person name="Magnuson J.K."/>
            <person name="James T.Y."/>
            <person name="O'Malley M.A."/>
            <person name="Stajich J.E."/>
            <person name="Spatafora J.W."/>
            <person name="Visel A."/>
            <person name="Grigoriev I.V."/>
        </authorList>
    </citation>
    <scope>NUCLEOTIDE SEQUENCE [LARGE SCALE GENOMIC DNA]</scope>
    <source>
        <strain evidence="2 3">NRRL 2496</strain>
    </source>
</reference>
<accession>A0A1X2HIZ9</accession>
<comment type="caution">
    <text evidence="2">The sequence shown here is derived from an EMBL/GenBank/DDBJ whole genome shotgun (WGS) entry which is preliminary data.</text>
</comment>
<gene>
    <name evidence="2" type="ORF">BCR43DRAFT_513219</name>
</gene>
<dbReference type="AlphaFoldDB" id="A0A1X2HIZ9"/>
<dbReference type="InParanoid" id="A0A1X2HIZ9"/>
<feature type="transmembrane region" description="Helical" evidence="1">
    <location>
        <begin position="64"/>
        <end position="81"/>
    </location>
</feature>
<feature type="transmembrane region" description="Helical" evidence="1">
    <location>
        <begin position="101"/>
        <end position="125"/>
    </location>
</feature>
<evidence type="ECO:0000313" key="2">
    <source>
        <dbReference type="EMBL" id="ORY99075.1"/>
    </source>
</evidence>
<evidence type="ECO:0000313" key="3">
    <source>
        <dbReference type="Proteomes" id="UP000242180"/>
    </source>
</evidence>
<feature type="transmembrane region" description="Helical" evidence="1">
    <location>
        <begin position="167"/>
        <end position="185"/>
    </location>
</feature>
<proteinExistence type="predicted"/>
<dbReference type="EMBL" id="MCGN01000003">
    <property type="protein sequence ID" value="ORY99075.1"/>
    <property type="molecule type" value="Genomic_DNA"/>
</dbReference>
<organism evidence="2 3">
    <name type="scientific">Syncephalastrum racemosum</name>
    <name type="common">Filamentous fungus</name>
    <dbReference type="NCBI Taxonomy" id="13706"/>
    <lineage>
        <taxon>Eukaryota</taxon>
        <taxon>Fungi</taxon>
        <taxon>Fungi incertae sedis</taxon>
        <taxon>Mucoromycota</taxon>
        <taxon>Mucoromycotina</taxon>
        <taxon>Mucoromycetes</taxon>
        <taxon>Mucorales</taxon>
        <taxon>Syncephalastraceae</taxon>
        <taxon>Syncephalastrum</taxon>
    </lineage>
</organism>
<feature type="transmembrane region" description="Helical" evidence="1">
    <location>
        <begin position="9"/>
        <end position="28"/>
    </location>
</feature>
<dbReference type="Proteomes" id="UP000242180">
    <property type="component" value="Unassembled WGS sequence"/>
</dbReference>
<feature type="transmembrane region" description="Helical" evidence="1">
    <location>
        <begin position="34"/>
        <end position="52"/>
    </location>
</feature>
<protein>
    <submittedName>
        <fullName evidence="2">Uncharacterized protein</fullName>
    </submittedName>
</protein>
<name>A0A1X2HIZ9_SYNRA</name>
<keyword evidence="1" id="KW-1133">Transmembrane helix</keyword>
<keyword evidence="3" id="KW-1185">Reference proteome</keyword>
<sequence>MPETNMNEAILALSTVTVCIAVGFTTWTRSAYPYMPIFLAAVCHAVGNALAIGSLAQGATAASWVFDVLFYPLAWCVPFGALRTDNRDHPHWVFERNIGIYLAYLWTIVIAGMATVSGTLAGTASMDHKYVERMKEFCTCALWAYPVLWLIQWLPLRRYKFPRGVTLSLHVYFVSMVLVTTGRCISGPFSDDGPAYIVGFVLSEIFAILTLWWAIGVGVYWTRSRRNIATAPAPTRHSLESTFVIMDMQKHTPLCIAFNELAR</sequence>
<feature type="transmembrane region" description="Helical" evidence="1">
    <location>
        <begin position="197"/>
        <end position="221"/>
    </location>
</feature>